<proteinExistence type="predicted"/>
<reference evidence="2 3" key="1">
    <citation type="submission" date="2015-06" db="EMBL/GenBank/DDBJ databases">
        <authorList>
            <person name="Wibberg Daniel"/>
        </authorList>
    </citation>
    <scope>NUCLEOTIDE SEQUENCE [LARGE SCALE GENOMIC DNA]</scope>
    <source>
        <strain evidence="2 3">T3/55T</strain>
    </source>
</reference>
<dbReference type="EMBL" id="CVTD020000011">
    <property type="protein sequence ID" value="CRZ34170.1"/>
    <property type="molecule type" value="Genomic_DNA"/>
</dbReference>
<dbReference type="AlphaFoldDB" id="A0A0H5SGL1"/>
<evidence type="ECO:0000256" key="1">
    <source>
        <dbReference type="SAM" id="Coils"/>
    </source>
</evidence>
<dbReference type="RefSeq" id="WP_103202291.1">
    <property type="nucleotide sequence ID" value="NZ_QNRW01000020.1"/>
</dbReference>
<evidence type="ECO:0000313" key="3">
    <source>
        <dbReference type="Proteomes" id="UP000236497"/>
    </source>
</evidence>
<evidence type="ECO:0000313" key="2">
    <source>
        <dbReference type="EMBL" id="CRZ34170.1"/>
    </source>
</evidence>
<dbReference type="Gene3D" id="6.10.250.3150">
    <property type="match status" value="1"/>
</dbReference>
<sequence>MLQKGGKDDMIKRSCKICVLLLLVFAVSIVVRPFKVSGEVKPITEANEKLKDISEQEKETLEKLFLITQEIEGLEREEAKILKEIAELGLEIEKIDLSIIEEEENYDNYLGLFEQVLRSYQRWGPASYIDIILKAEDLTSLIKSLNLIKDISRNTGELLASIEESRQRLEEKKQELSDYLALLEEKNEELKDSIAARQKLVKDLESFLDSLAEEKERYEEHLNNLKLMWENLNELFSNIVDEFSRIISEGYFTVEDLNLKFSLFSLKGSIHEDTINRILNENSNYSEMIFRFENEAVRIEIPDNHFILEGYFAIRSKTALEFVPESGTFYNMVLEKESIDELFKNGPMIIDFEKIAGDMITLDIELKEISTGGGYLNFTINSGFMF</sequence>
<feature type="coiled-coil region" evidence="1">
    <location>
        <begin position="43"/>
        <end position="91"/>
    </location>
</feature>
<keyword evidence="3" id="KW-1185">Reference proteome</keyword>
<feature type="coiled-coil region" evidence="1">
    <location>
        <begin position="155"/>
        <end position="235"/>
    </location>
</feature>
<accession>A0A0H5SGL1</accession>
<organism evidence="2 3">
    <name type="scientific">Herbinix hemicellulosilytica</name>
    <dbReference type="NCBI Taxonomy" id="1564487"/>
    <lineage>
        <taxon>Bacteria</taxon>
        <taxon>Bacillati</taxon>
        <taxon>Bacillota</taxon>
        <taxon>Clostridia</taxon>
        <taxon>Lachnospirales</taxon>
        <taxon>Lachnospiraceae</taxon>
        <taxon>Herbinix</taxon>
    </lineage>
</organism>
<protein>
    <submittedName>
        <fullName evidence="2">Uncharacterized protein</fullName>
    </submittedName>
</protein>
<keyword evidence="1" id="KW-0175">Coiled coil</keyword>
<name>A0A0H5SGL1_HERHM</name>
<dbReference type="Proteomes" id="UP000236497">
    <property type="component" value="Unassembled WGS sequence"/>
</dbReference>
<gene>
    <name evidence="2" type="ORF">HHT355_0967</name>
</gene>